<keyword evidence="4" id="KW-0410">Iron transport</keyword>
<protein>
    <submittedName>
        <fullName evidence="16">Iron complex outermembrane recepter protein</fullName>
    </submittedName>
</protein>
<dbReference type="InterPro" id="IPR000531">
    <property type="entry name" value="Beta-barrel_TonB"/>
</dbReference>
<dbReference type="Gene3D" id="2.60.40.1120">
    <property type="entry name" value="Carboxypeptidase-like, regulatory domain"/>
    <property type="match status" value="1"/>
</dbReference>
<dbReference type="SUPFAM" id="SSF49452">
    <property type="entry name" value="Starch-binding domain-like"/>
    <property type="match status" value="1"/>
</dbReference>
<evidence type="ECO:0000256" key="6">
    <source>
        <dbReference type="ARBA" id="ARBA00022729"/>
    </source>
</evidence>
<keyword evidence="2 12" id="KW-0813">Transport</keyword>
<keyword evidence="17" id="KW-1185">Reference proteome</keyword>
<proteinExistence type="inferred from homology"/>
<evidence type="ECO:0000256" key="9">
    <source>
        <dbReference type="ARBA" id="ARBA00023077"/>
    </source>
</evidence>
<evidence type="ECO:0000256" key="1">
    <source>
        <dbReference type="ARBA" id="ARBA00004571"/>
    </source>
</evidence>
<dbReference type="GO" id="GO:0009279">
    <property type="term" value="C:cell outer membrane"/>
    <property type="evidence" value="ECO:0007669"/>
    <property type="project" value="UniProtKB-SubCell"/>
</dbReference>
<comment type="subcellular location">
    <subcellularLocation>
        <location evidence="1 12">Cell outer membrane</location>
        <topology evidence="1 12">Multi-pass membrane protein</topology>
    </subcellularLocation>
</comment>
<dbReference type="CDD" id="cd01347">
    <property type="entry name" value="ligand_gated_channel"/>
    <property type="match status" value="1"/>
</dbReference>
<evidence type="ECO:0000256" key="5">
    <source>
        <dbReference type="ARBA" id="ARBA00022692"/>
    </source>
</evidence>
<evidence type="ECO:0000256" key="10">
    <source>
        <dbReference type="ARBA" id="ARBA00023136"/>
    </source>
</evidence>
<keyword evidence="6" id="KW-0732">Signal</keyword>
<evidence type="ECO:0000256" key="13">
    <source>
        <dbReference type="RuleBase" id="RU003357"/>
    </source>
</evidence>
<dbReference type="InterPro" id="IPR012910">
    <property type="entry name" value="Plug_dom"/>
</dbReference>
<sequence length="823" mass="91847">MEIPELFSRIRLLILFVLLAGMPSLLNAQQQGQIHGQVYTMDGKPLSYASVKLSSTQYSTSVTEDGSFILSVPAGQYTLQVSYANYIVFQEEVKVEANGVLTLERIVVKSNSTNIREVIVSDIQRNKFARKETDDIARMPLANLENPQAYSVISKDLMMETAATDYITAMGQVPGAVISNGVNDNGNGVLLRGFSNSGSGNSNMVRNGMPINSRAVSEIFNLEKVEVLKGPSATLFGAQVTSYGGVINNVTKKPFESLRGEVSYLTGSFGMNRITADVNTPLNKDRTALGRFNIMGMTNDGFQNEGKVSALGFASSLLFKASDKTKVRFDADVYNTTKPLVAFLRNVHKLPYSSMKDYPLPHDRSLTSNDVATNRTNVNIGAEIEQQISENWTSRTSYLYNNSGDKGSIFMVPMVVDKDRIERRYRIFDNYSMNFSIIQQNFNGSYNLGSTKNKVLIGLDATFYTDKNLYMVPYFAILDTVNINDQAWKPLTRSEVESSRGKRSYGDGVDDSKYNVLSAYVSNVTNISDRFFLMLSARVNRFYQGDIKNYNPGQPEVKDEAGKVVQRETKESYTVTEGYNQVNVSPKIGLVFQPIKDKVSIFANYMNSFTNIGASYGLSNPNDPNSELQMKTWKPEQANQLEAGAKLEMLDGLLNATVSYYHIKVKDRLRMVTDDASTQDGKFKSEGFEVDVIANPVRGWNILAGYGFNTNKFEKGEADVEGLREAWTPKHVANFWTSYKILDGKVHGLGFGAGMNHVGESYMNVEGTFKIPSSTVLNATAFYDQPKYRLGLKFNNITDLQYWDVFGKPQRPFEFLANLSFKF</sequence>
<evidence type="ECO:0000256" key="7">
    <source>
        <dbReference type="ARBA" id="ARBA00023004"/>
    </source>
</evidence>
<keyword evidence="10 12" id="KW-0472">Membrane</keyword>
<dbReference type="InterPro" id="IPR013784">
    <property type="entry name" value="Carb-bd-like_fold"/>
</dbReference>
<evidence type="ECO:0000256" key="3">
    <source>
        <dbReference type="ARBA" id="ARBA00022452"/>
    </source>
</evidence>
<dbReference type="GO" id="GO:0030246">
    <property type="term" value="F:carbohydrate binding"/>
    <property type="evidence" value="ECO:0007669"/>
    <property type="project" value="InterPro"/>
</dbReference>
<dbReference type="EMBL" id="FNUT01000004">
    <property type="protein sequence ID" value="SEG06500.1"/>
    <property type="molecule type" value="Genomic_DNA"/>
</dbReference>
<comment type="similarity">
    <text evidence="12 13">Belongs to the TonB-dependent receptor family.</text>
</comment>
<dbReference type="InterPro" id="IPR037066">
    <property type="entry name" value="Plug_dom_sf"/>
</dbReference>
<dbReference type="PANTHER" id="PTHR32552">
    <property type="entry name" value="FERRICHROME IRON RECEPTOR-RELATED"/>
    <property type="match status" value="1"/>
</dbReference>
<evidence type="ECO:0000256" key="4">
    <source>
        <dbReference type="ARBA" id="ARBA00022496"/>
    </source>
</evidence>
<keyword evidence="7" id="KW-0408">Iron</keyword>
<dbReference type="InterPro" id="IPR036942">
    <property type="entry name" value="Beta-barrel_TonB_sf"/>
</dbReference>
<evidence type="ECO:0000259" key="14">
    <source>
        <dbReference type="Pfam" id="PF00593"/>
    </source>
</evidence>
<gene>
    <name evidence="16" type="ORF">SAMN05421877_104261</name>
</gene>
<dbReference type="RefSeq" id="WP_160003689.1">
    <property type="nucleotide sequence ID" value="NZ_CP049246.1"/>
</dbReference>
<dbReference type="GO" id="GO:0015344">
    <property type="term" value="F:siderophore uptake transmembrane transporter activity"/>
    <property type="evidence" value="ECO:0007669"/>
    <property type="project" value="TreeGrafter"/>
</dbReference>
<evidence type="ECO:0000256" key="12">
    <source>
        <dbReference type="PROSITE-ProRule" id="PRU01360"/>
    </source>
</evidence>
<feature type="domain" description="TonB-dependent receptor-like beta-barrel" evidence="14">
    <location>
        <begin position="359"/>
        <end position="797"/>
    </location>
</feature>
<feature type="domain" description="TonB-dependent receptor plug" evidence="15">
    <location>
        <begin position="144"/>
        <end position="239"/>
    </location>
</feature>
<keyword evidence="11 12" id="KW-0998">Cell outer membrane</keyword>
<evidence type="ECO:0000313" key="17">
    <source>
        <dbReference type="Proteomes" id="UP000236731"/>
    </source>
</evidence>
<evidence type="ECO:0000313" key="16">
    <source>
        <dbReference type="EMBL" id="SEG06500.1"/>
    </source>
</evidence>
<dbReference type="SUPFAM" id="SSF56935">
    <property type="entry name" value="Porins"/>
    <property type="match status" value="1"/>
</dbReference>
<dbReference type="Pfam" id="PF00593">
    <property type="entry name" value="TonB_dep_Rec_b-barrel"/>
    <property type="match status" value="1"/>
</dbReference>
<dbReference type="PANTHER" id="PTHR32552:SF68">
    <property type="entry name" value="FERRICHROME OUTER MEMBRANE TRANSPORTER_PHAGE RECEPTOR"/>
    <property type="match status" value="1"/>
</dbReference>
<evidence type="ECO:0000256" key="8">
    <source>
        <dbReference type="ARBA" id="ARBA00023065"/>
    </source>
</evidence>
<organism evidence="16 17">
    <name type="scientific">Sphingobacterium lactis</name>
    <dbReference type="NCBI Taxonomy" id="797291"/>
    <lineage>
        <taxon>Bacteria</taxon>
        <taxon>Pseudomonadati</taxon>
        <taxon>Bacteroidota</taxon>
        <taxon>Sphingobacteriia</taxon>
        <taxon>Sphingobacteriales</taxon>
        <taxon>Sphingobacteriaceae</taxon>
        <taxon>Sphingobacterium</taxon>
    </lineage>
</organism>
<dbReference type="PROSITE" id="PS52016">
    <property type="entry name" value="TONB_DEPENDENT_REC_3"/>
    <property type="match status" value="1"/>
</dbReference>
<keyword evidence="8" id="KW-0406">Ion transport</keyword>
<reference evidence="17" key="1">
    <citation type="submission" date="2016-10" db="EMBL/GenBank/DDBJ databases">
        <authorList>
            <person name="Varghese N."/>
            <person name="Submissions S."/>
        </authorList>
    </citation>
    <scope>NUCLEOTIDE SEQUENCE [LARGE SCALE GENOMIC DNA]</scope>
    <source>
        <strain evidence="17">DSM 22361</strain>
    </source>
</reference>
<evidence type="ECO:0000256" key="11">
    <source>
        <dbReference type="ARBA" id="ARBA00023237"/>
    </source>
</evidence>
<dbReference type="InterPro" id="IPR039426">
    <property type="entry name" value="TonB-dep_rcpt-like"/>
</dbReference>
<dbReference type="Proteomes" id="UP000236731">
    <property type="component" value="Unassembled WGS sequence"/>
</dbReference>
<accession>A0A1H5X541</accession>
<name>A0A1H5X541_9SPHI</name>
<evidence type="ECO:0000256" key="2">
    <source>
        <dbReference type="ARBA" id="ARBA00022448"/>
    </source>
</evidence>
<dbReference type="AlphaFoldDB" id="A0A1H5X541"/>
<dbReference type="OrthoDB" id="9775095at2"/>
<keyword evidence="9 13" id="KW-0798">TonB box</keyword>
<evidence type="ECO:0000259" key="15">
    <source>
        <dbReference type="Pfam" id="PF07715"/>
    </source>
</evidence>
<dbReference type="Gene3D" id="2.40.170.20">
    <property type="entry name" value="TonB-dependent receptor, beta-barrel domain"/>
    <property type="match status" value="1"/>
</dbReference>
<dbReference type="Pfam" id="PF07715">
    <property type="entry name" value="Plug"/>
    <property type="match status" value="1"/>
</dbReference>
<dbReference type="Gene3D" id="2.170.130.10">
    <property type="entry name" value="TonB-dependent receptor, plug domain"/>
    <property type="match status" value="1"/>
</dbReference>
<keyword evidence="5 12" id="KW-0812">Transmembrane</keyword>
<keyword evidence="3 12" id="KW-1134">Transmembrane beta strand</keyword>
<dbReference type="Pfam" id="PF13715">
    <property type="entry name" value="CarbopepD_reg_2"/>
    <property type="match status" value="1"/>
</dbReference>